<protein>
    <submittedName>
        <fullName evidence="2">Diguanylate cyclase (GGDEF) domain-containing protein</fullName>
    </submittedName>
</protein>
<dbReference type="SMART" id="SM00267">
    <property type="entry name" value="GGDEF"/>
    <property type="match status" value="1"/>
</dbReference>
<accession>A0A1M6G3Z9</accession>
<dbReference type="RefSeq" id="WP_149734407.1">
    <property type="nucleotide sequence ID" value="NZ_FQZD01000011.1"/>
</dbReference>
<keyword evidence="3" id="KW-1185">Reference proteome</keyword>
<dbReference type="PANTHER" id="PTHR45138">
    <property type="entry name" value="REGULATORY COMPONENTS OF SENSORY TRANSDUCTION SYSTEM"/>
    <property type="match status" value="1"/>
</dbReference>
<dbReference type="CDD" id="cd01949">
    <property type="entry name" value="GGDEF"/>
    <property type="match status" value="1"/>
</dbReference>
<proteinExistence type="predicted"/>
<evidence type="ECO:0000259" key="1">
    <source>
        <dbReference type="PROSITE" id="PS50887"/>
    </source>
</evidence>
<dbReference type="FunFam" id="3.30.70.270:FF:000001">
    <property type="entry name" value="Diguanylate cyclase domain protein"/>
    <property type="match status" value="1"/>
</dbReference>
<dbReference type="PANTHER" id="PTHR45138:SF9">
    <property type="entry name" value="DIGUANYLATE CYCLASE DGCM-RELATED"/>
    <property type="match status" value="1"/>
</dbReference>
<name>A0A1M6G3Z9_9FIRM</name>
<dbReference type="PROSITE" id="PS50887">
    <property type="entry name" value="GGDEF"/>
    <property type="match status" value="1"/>
</dbReference>
<dbReference type="InterPro" id="IPR029787">
    <property type="entry name" value="Nucleotide_cyclase"/>
</dbReference>
<evidence type="ECO:0000313" key="3">
    <source>
        <dbReference type="Proteomes" id="UP000322917"/>
    </source>
</evidence>
<dbReference type="InterPro" id="IPR050469">
    <property type="entry name" value="Diguanylate_Cyclase"/>
</dbReference>
<dbReference type="Gene3D" id="3.30.70.270">
    <property type="match status" value="1"/>
</dbReference>
<dbReference type="OrthoDB" id="1677693at2"/>
<dbReference type="GO" id="GO:0052621">
    <property type="term" value="F:diguanylate cyclase activity"/>
    <property type="evidence" value="ECO:0007669"/>
    <property type="project" value="TreeGrafter"/>
</dbReference>
<gene>
    <name evidence="2" type="ORF">SAMN02745170_01613</name>
</gene>
<organism evidence="2 3">
    <name type="scientific">Propionispora hippei DSM 15287</name>
    <dbReference type="NCBI Taxonomy" id="1123003"/>
    <lineage>
        <taxon>Bacteria</taxon>
        <taxon>Bacillati</taxon>
        <taxon>Bacillota</taxon>
        <taxon>Negativicutes</taxon>
        <taxon>Selenomonadales</taxon>
        <taxon>Sporomusaceae</taxon>
        <taxon>Propionispora</taxon>
    </lineage>
</organism>
<dbReference type="Proteomes" id="UP000322917">
    <property type="component" value="Unassembled WGS sequence"/>
</dbReference>
<dbReference type="SUPFAM" id="SSF55073">
    <property type="entry name" value="Nucleotide cyclase"/>
    <property type="match status" value="1"/>
</dbReference>
<reference evidence="2 3" key="1">
    <citation type="submission" date="2016-11" db="EMBL/GenBank/DDBJ databases">
        <authorList>
            <person name="Varghese N."/>
            <person name="Submissions S."/>
        </authorList>
    </citation>
    <scope>NUCLEOTIDE SEQUENCE [LARGE SCALE GENOMIC DNA]</scope>
    <source>
        <strain evidence="2 3">DSM 15287</strain>
    </source>
</reference>
<evidence type="ECO:0000313" key="2">
    <source>
        <dbReference type="EMBL" id="SHJ04683.1"/>
    </source>
</evidence>
<dbReference type="InterPro" id="IPR043128">
    <property type="entry name" value="Rev_trsase/Diguanyl_cyclase"/>
</dbReference>
<dbReference type="Pfam" id="PF00990">
    <property type="entry name" value="GGDEF"/>
    <property type="match status" value="1"/>
</dbReference>
<sequence>MIRDFLPTDLKVLAKYYDIARIISPSPTAPHQPLISCQSPGNSPHHAIFSRCGTAESFCQNCMCLEAARCRQILVRIEAVDGKFFLITAIPLEISGQLQTLELIACIEDKALEQALTAPKETNSLTYHFVNNLYHLVFRDALTTMYNRRYIDKQLPLEIARVRQNKQPFSLIMTDIDYFKQVNDRYGHAVGDEVLKFFAQKLHEHVRHKQENWVARYGGEEFLLALSDCSEAQAYHITETLRKTIEQTSIPTSAGELCITASFGVYMFTGQETDFHQLVDQVDKRLYQAKQAGRNCTVATRPI</sequence>
<dbReference type="InterPro" id="IPR000160">
    <property type="entry name" value="GGDEF_dom"/>
</dbReference>
<feature type="domain" description="GGDEF" evidence="1">
    <location>
        <begin position="167"/>
        <end position="302"/>
    </location>
</feature>
<dbReference type="NCBIfam" id="TIGR00254">
    <property type="entry name" value="GGDEF"/>
    <property type="match status" value="1"/>
</dbReference>
<dbReference type="EMBL" id="FQZD01000011">
    <property type="protein sequence ID" value="SHJ04683.1"/>
    <property type="molecule type" value="Genomic_DNA"/>
</dbReference>
<dbReference type="AlphaFoldDB" id="A0A1M6G3Z9"/>